<dbReference type="Pfam" id="PF13641">
    <property type="entry name" value="Glyco_tranf_2_3"/>
    <property type="match status" value="1"/>
</dbReference>
<evidence type="ECO:0000313" key="8">
    <source>
        <dbReference type="EMBL" id="XBW08851.1"/>
    </source>
</evidence>
<evidence type="ECO:0000256" key="7">
    <source>
        <dbReference type="SAM" id="Phobius"/>
    </source>
</evidence>
<reference evidence="8" key="1">
    <citation type="submission" date="2023-11" db="EMBL/GenBank/DDBJ databases">
        <title>Scrofimicrobium hongkongense sp. nov., isolated from a patient with peritonitis.</title>
        <authorList>
            <person name="Lao H.Y."/>
            <person name="Wong A.Y.P."/>
            <person name="Ng T.L."/>
            <person name="Wong R.Y.L."/>
            <person name="Yau M.C.Y."/>
            <person name="Lam J.Y.W."/>
            <person name="Siu G.K.H."/>
        </authorList>
    </citation>
    <scope>NUCLEOTIDE SEQUENCE</scope>
    <source>
        <strain evidence="8">R131</strain>
    </source>
</reference>
<dbReference type="RefSeq" id="WP_350259051.1">
    <property type="nucleotide sequence ID" value="NZ_CP138335.1"/>
</dbReference>
<dbReference type="GO" id="GO:0016020">
    <property type="term" value="C:membrane"/>
    <property type="evidence" value="ECO:0007669"/>
    <property type="project" value="UniProtKB-SubCell"/>
</dbReference>
<protein>
    <submittedName>
        <fullName evidence="8">Glycosyltransferase family 2 protein</fullName>
    </submittedName>
</protein>
<evidence type="ECO:0000256" key="2">
    <source>
        <dbReference type="ARBA" id="ARBA00022676"/>
    </source>
</evidence>
<dbReference type="KEGG" id="sapp:SAC06_04660"/>
<name>A0AAU7VBJ6_9ACTO</name>
<dbReference type="InterPro" id="IPR029044">
    <property type="entry name" value="Nucleotide-diphossugar_trans"/>
</dbReference>
<dbReference type="SUPFAM" id="SSF53448">
    <property type="entry name" value="Nucleotide-diphospho-sugar transferases"/>
    <property type="match status" value="1"/>
</dbReference>
<gene>
    <name evidence="8" type="ORF">SAC06_04660</name>
</gene>
<feature type="transmembrane region" description="Helical" evidence="7">
    <location>
        <begin position="385"/>
        <end position="406"/>
    </location>
</feature>
<accession>A0AAU7VBJ6</accession>
<dbReference type="InterPro" id="IPR050321">
    <property type="entry name" value="Glycosyltr_2/OpgH_subfam"/>
</dbReference>
<organism evidence="8">
    <name type="scientific">Scrofimicrobium appendicitidis</name>
    <dbReference type="NCBI Taxonomy" id="3079930"/>
    <lineage>
        <taxon>Bacteria</taxon>
        <taxon>Bacillati</taxon>
        <taxon>Actinomycetota</taxon>
        <taxon>Actinomycetes</taxon>
        <taxon>Actinomycetales</taxon>
        <taxon>Actinomycetaceae</taxon>
        <taxon>Scrofimicrobium</taxon>
    </lineage>
</organism>
<dbReference type="GO" id="GO:0016757">
    <property type="term" value="F:glycosyltransferase activity"/>
    <property type="evidence" value="ECO:0007669"/>
    <property type="project" value="UniProtKB-KW"/>
</dbReference>
<feature type="transmembrane region" description="Helical" evidence="7">
    <location>
        <begin position="349"/>
        <end position="373"/>
    </location>
</feature>
<evidence type="ECO:0000256" key="4">
    <source>
        <dbReference type="ARBA" id="ARBA00022692"/>
    </source>
</evidence>
<dbReference type="PANTHER" id="PTHR43867:SF2">
    <property type="entry name" value="CELLULOSE SYNTHASE CATALYTIC SUBUNIT A [UDP-FORMING]"/>
    <property type="match status" value="1"/>
</dbReference>
<keyword evidence="5 7" id="KW-1133">Transmembrane helix</keyword>
<evidence type="ECO:0000256" key="6">
    <source>
        <dbReference type="ARBA" id="ARBA00023136"/>
    </source>
</evidence>
<dbReference type="Gene3D" id="3.90.550.10">
    <property type="entry name" value="Spore Coat Polysaccharide Biosynthesis Protein SpsA, Chain A"/>
    <property type="match status" value="1"/>
</dbReference>
<proteinExistence type="predicted"/>
<evidence type="ECO:0000256" key="3">
    <source>
        <dbReference type="ARBA" id="ARBA00022679"/>
    </source>
</evidence>
<dbReference type="PANTHER" id="PTHR43867">
    <property type="entry name" value="CELLULOSE SYNTHASE CATALYTIC SUBUNIT A [UDP-FORMING]"/>
    <property type="match status" value="1"/>
</dbReference>
<evidence type="ECO:0000256" key="5">
    <source>
        <dbReference type="ARBA" id="ARBA00022989"/>
    </source>
</evidence>
<feature type="transmembrane region" description="Helical" evidence="7">
    <location>
        <begin position="6"/>
        <end position="28"/>
    </location>
</feature>
<dbReference type="EMBL" id="CP138335">
    <property type="protein sequence ID" value="XBW08851.1"/>
    <property type="molecule type" value="Genomic_DNA"/>
</dbReference>
<keyword evidence="3" id="KW-0808">Transferase</keyword>
<dbReference type="AlphaFoldDB" id="A0AAU7VBJ6"/>
<keyword evidence="2" id="KW-0328">Glycosyltransferase</keyword>
<keyword evidence="4 7" id="KW-0812">Transmembrane</keyword>
<evidence type="ECO:0000256" key="1">
    <source>
        <dbReference type="ARBA" id="ARBA00004141"/>
    </source>
</evidence>
<keyword evidence="6 7" id="KW-0472">Membrane</keyword>
<feature type="transmembrane region" description="Helical" evidence="7">
    <location>
        <begin position="319"/>
        <end position="343"/>
    </location>
</feature>
<sequence length="424" mass="47810">MPAWALPIFLFALLLILFSVGDLLFLAVSALRERHLQTPPGRHRLREDDFLWVFLVPALNEEVTIADSVERLGRVRVSNKVILVINDGSEDRTGEILAGLDVPELRVLTRTLPEARQGKSEALNQAWDYLHREVLAEPKWADWSTDRVLVGIVDADGRLDEEVGRLAAHFADPKLAGIQCLVRMYNRDSILTYCQDLEFAIFGSLFQLGRARHGVANMGGNGQVNRLAALDELVEEGQTGPWRAARLTEDQDIGLRLIERGWYGAQSLSVAVHQQALHSLRALYRQRTRWAQGAWQSLSHLSTVRTNRHLRLVDRLDQVAYLLTPFIQAVVGVSLVLSVIFLLTGMVTIQVSLVPVVLFVVFSFGPGIIGLLVSRRGTSVFKTIWLALLYLGYTWLIYPVVFQGLWRELRGHRTWAKTAREQLT</sequence>
<comment type="subcellular location">
    <subcellularLocation>
        <location evidence="1">Membrane</location>
        <topology evidence="1">Multi-pass membrane protein</topology>
    </subcellularLocation>
</comment>